<sequence>MTDIAASLPTPDLVAEVRRRVAEGLLEPDAELAVLAERLAEQEGL</sequence>
<proteinExistence type="predicted"/>
<dbReference type="EMBL" id="BAAAPM010000003">
    <property type="protein sequence ID" value="GAA1714489.1"/>
    <property type="molecule type" value="Genomic_DNA"/>
</dbReference>
<dbReference type="Proteomes" id="UP001501138">
    <property type="component" value="Unassembled WGS sequence"/>
</dbReference>
<name>A0ABN2IZ22_9MICO</name>
<evidence type="ECO:0008006" key="3">
    <source>
        <dbReference type="Google" id="ProtNLM"/>
    </source>
</evidence>
<comment type="caution">
    <text evidence="1">The sequence shown here is derived from an EMBL/GenBank/DDBJ whole genome shotgun (WGS) entry which is preliminary data.</text>
</comment>
<evidence type="ECO:0000313" key="2">
    <source>
        <dbReference type="Proteomes" id="UP001501138"/>
    </source>
</evidence>
<accession>A0ABN2IZ22</accession>
<dbReference type="RefSeq" id="WP_344245969.1">
    <property type="nucleotide sequence ID" value="NZ_BAAAPM010000003.1"/>
</dbReference>
<keyword evidence="2" id="KW-1185">Reference proteome</keyword>
<evidence type="ECO:0000313" key="1">
    <source>
        <dbReference type="EMBL" id="GAA1714489.1"/>
    </source>
</evidence>
<reference evidence="1 2" key="1">
    <citation type="journal article" date="2019" name="Int. J. Syst. Evol. Microbiol.">
        <title>The Global Catalogue of Microorganisms (GCM) 10K type strain sequencing project: providing services to taxonomists for standard genome sequencing and annotation.</title>
        <authorList>
            <consortium name="The Broad Institute Genomics Platform"/>
            <consortium name="The Broad Institute Genome Sequencing Center for Infectious Disease"/>
            <person name="Wu L."/>
            <person name="Ma J."/>
        </authorList>
    </citation>
    <scope>NUCLEOTIDE SEQUENCE [LARGE SCALE GENOMIC DNA]</scope>
    <source>
        <strain evidence="1 2">JCM 15589</strain>
    </source>
</reference>
<protein>
    <recommendedName>
        <fullName evidence="3">Anti-sigma factor</fullName>
    </recommendedName>
</protein>
<gene>
    <name evidence="1" type="ORF">GCM10009809_08330</name>
</gene>
<organism evidence="1 2">
    <name type="scientific">Isoptericola hypogeus</name>
    <dbReference type="NCBI Taxonomy" id="300179"/>
    <lineage>
        <taxon>Bacteria</taxon>
        <taxon>Bacillati</taxon>
        <taxon>Actinomycetota</taxon>
        <taxon>Actinomycetes</taxon>
        <taxon>Micrococcales</taxon>
        <taxon>Promicromonosporaceae</taxon>
        <taxon>Isoptericola</taxon>
    </lineage>
</organism>